<keyword evidence="3" id="KW-0804">Transcription</keyword>
<dbReference type="SUPFAM" id="SSF53697">
    <property type="entry name" value="SIS domain"/>
    <property type="match status" value="1"/>
</dbReference>
<dbReference type="InterPro" id="IPR000281">
    <property type="entry name" value="HTH_RpiR"/>
</dbReference>
<sequence length="283" mass="30970">MAQNIIEQLRAQKKQYNSTENKLIDYILQDTVRAREATIRELSNGSGVSTATISRFAKKIGFDSFRDFSMSLASATTTLSPVDFFGEITDNDDTDAIAQKVFAGASNALKATVNHLTASMLDTATHYLVAANRVGFFGIGGSSLVAFNAYHKFLRTPLNVIAHPDYDIQLMQAVKLNNHDAAVVISHSGRNKDTLLIAQKLKENHVKVIAITAFAESPLAKSADLVLLSLAEEINFRSESMSSLIAQITIIDTLFTLVGSQLSTRTQDVVDTMRTTIEETRAH</sequence>
<dbReference type="InterPro" id="IPR009057">
    <property type="entry name" value="Homeodomain-like_sf"/>
</dbReference>
<dbReference type="InterPro" id="IPR047640">
    <property type="entry name" value="RpiR-like"/>
</dbReference>
<evidence type="ECO:0000256" key="2">
    <source>
        <dbReference type="ARBA" id="ARBA00023125"/>
    </source>
</evidence>
<dbReference type="InterPro" id="IPR035472">
    <property type="entry name" value="RpiR-like_SIS"/>
</dbReference>
<organism evidence="4 5">
    <name type="scientific">Leuconostoc citreum</name>
    <dbReference type="NCBI Taxonomy" id="33964"/>
    <lineage>
        <taxon>Bacteria</taxon>
        <taxon>Bacillati</taxon>
        <taxon>Bacillota</taxon>
        <taxon>Bacilli</taxon>
        <taxon>Lactobacillales</taxon>
        <taxon>Lactobacillaceae</taxon>
        <taxon>Leuconostoc</taxon>
    </lineage>
</organism>
<dbReference type="CDD" id="cd05013">
    <property type="entry name" value="SIS_RpiR"/>
    <property type="match status" value="1"/>
</dbReference>
<dbReference type="PROSITE" id="PS51071">
    <property type="entry name" value="HTH_RPIR"/>
    <property type="match status" value="1"/>
</dbReference>
<dbReference type="Gene3D" id="3.40.50.10490">
    <property type="entry name" value="Glucose-6-phosphate isomerase like protein, domain 1"/>
    <property type="match status" value="1"/>
</dbReference>
<dbReference type="GO" id="GO:0003677">
    <property type="term" value="F:DNA binding"/>
    <property type="evidence" value="ECO:0007669"/>
    <property type="project" value="UniProtKB-KW"/>
</dbReference>
<dbReference type="InterPro" id="IPR001347">
    <property type="entry name" value="SIS_dom"/>
</dbReference>
<dbReference type="PROSITE" id="PS51464">
    <property type="entry name" value="SIS"/>
    <property type="match status" value="1"/>
</dbReference>
<dbReference type="GeneID" id="61102607"/>
<evidence type="ECO:0000256" key="1">
    <source>
        <dbReference type="ARBA" id="ARBA00023015"/>
    </source>
</evidence>
<dbReference type="Pfam" id="PF01380">
    <property type="entry name" value="SIS"/>
    <property type="match status" value="1"/>
</dbReference>
<evidence type="ECO:0000313" key="4">
    <source>
        <dbReference type="EMBL" id="GDZ83996.1"/>
    </source>
</evidence>
<dbReference type="GO" id="GO:1901135">
    <property type="term" value="P:carbohydrate derivative metabolic process"/>
    <property type="evidence" value="ECO:0007669"/>
    <property type="project" value="InterPro"/>
</dbReference>
<evidence type="ECO:0000256" key="3">
    <source>
        <dbReference type="ARBA" id="ARBA00023163"/>
    </source>
</evidence>
<comment type="caution">
    <text evidence="4">The sequence shown here is derived from an EMBL/GenBank/DDBJ whole genome shotgun (WGS) entry which is preliminary data.</text>
</comment>
<dbReference type="InterPro" id="IPR036388">
    <property type="entry name" value="WH-like_DNA-bd_sf"/>
</dbReference>
<dbReference type="EMBL" id="BJJW01000006">
    <property type="protein sequence ID" value="GDZ83996.1"/>
    <property type="molecule type" value="Genomic_DNA"/>
</dbReference>
<keyword evidence="1" id="KW-0805">Transcription regulation</keyword>
<proteinExistence type="predicted"/>
<gene>
    <name evidence="4" type="primary">gntR</name>
    <name evidence="4" type="ORF">LCIT_12380</name>
</gene>
<keyword evidence="2" id="KW-0238">DNA-binding</keyword>
<name>A0A5A5U1S2_LEUCI</name>
<dbReference type="PANTHER" id="PTHR30514:SF1">
    <property type="entry name" value="HTH-TYPE TRANSCRIPTIONAL REGULATOR HEXR-RELATED"/>
    <property type="match status" value="1"/>
</dbReference>
<dbReference type="InterPro" id="IPR046348">
    <property type="entry name" value="SIS_dom_sf"/>
</dbReference>
<evidence type="ECO:0000313" key="5">
    <source>
        <dbReference type="Proteomes" id="UP000323274"/>
    </source>
</evidence>
<dbReference type="GO" id="GO:0003700">
    <property type="term" value="F:DNA-binding transcription factor activity"/>
    <property type="evidence" value="ECO:0007669"/>
    <property type="project" value="InterPro"/>
</dbReference>
<dbReference type="Gene3D" id="1.10.10.10">
    <property type="entry name" value="Winged helix-like DNA-binding domain superfamily/Winged helix DNA-binding domain"/>
    <property type="match status" value="1"/>
</dbReference>
<dbReference type="OMA" id="FNAYHKF"/>
<dbReference type="Pfam" id="PF01418">
    <property type="entry name" value="HTH_6"/>
    <property type="match status" value="1"/>
</dbReference>
<dbReference type="RefSeq" id="WP_004903155.1">
    <property type="nucleotide sequence ID" value="NZ_BJJW01000006.1"/>
</dbReference>
<reference evidence="4 5" key="1">
    <citation type="submission" date="2019-04" db="EMBL/GenBank/DDBJ databases">
        <title>A pseudo-fructophilic Leuconostoc citreum strain F192-5 isolated from peel of satsuma mandarin: the first report for isolation and characterization of strain-dependent fructophilic-like characteristics.</title>
        <authorList>
            <person name="Maeno S."/>
            <person name="Tanizawa Y."/>
            <person name="Kajikawa A."/>
            <person name="Kanesaki Y."/>
            <person name="Kubota E."/>
            <person name="Arita M."/>
            <person name="Leon D."/>
            <person name="Endo A."/>
        </authorList>
    </citation>
    <scope>NUCLEOTIDE SEQUENCE [LARGE SCALE GENOMIC DNA]</scope>
    <source>
        <strain evidence="4 5">F192-5</strain>
    </source>
</reference>
<dbReference type="Proteomes" id="UP000323274">
    <property type="component" value="Unassembled WGS sequence"/>
</dbReference>
<dbReference type="AlphaFoldDB" id="A0A5A5U1S2"/>
<dbReference type="GO" id="GO:0097367">
    <property type="term" value="F:carbohydrate derivative binding"/>
    <property type="evidence" value="ECO:0007669"/>
    <property type="project" value="InterPro"/>
</dbReference>
<accession>A0A5A5U1S2</accession>
<dbReference type="SUPFAM" id="SSF46689">
    <property type="entry name" value="Homeodomain-like"/>
    <property type="match status" value="1"/>
</dbReference>
<protein>
    <submittedName>
        <fullName evidence="4">Transcriptional regulator</fullName>
    </submittedName>
</protein>
<dbReference type="PANTHER" id="PTHR30514">
    <property type="entry name" value="GLUCOKINASE"/>
    <property type="match status" value="1"/>
</dbReference>